<proteinExistence type="predicted"/>
<name>A0A0W8E8G8_9ZZZZ</name>
<dbReference type="AlphaFoldDB" id="A0A0W8E8G8"/>
<sequence>MHQYPKFCQSSSEYTQNNVHNIQKGLRYSTIIREEAKVISEEGSCCMVLQEIGFQDAAGHGKINFERIMVNEMGQESIRLSYLEKNSQGLYQTVSRPLEAVEDDIFEIIKKGIESRVISPVLQAGLKTVIRNTVVQPVPWKPIRTAQYCDIYARGEVLACGHTISMERIFIKGLNVFNIRLAVYRKNPNGFWAMVLSPVSMSEEEFLYLFQDSMKKGVFSKVFVIASLSLL</sequence>
<comment type="caution">
    <text evidence="1">The sequence shown here is derived from an EMBL/GenBank/DDBJ whole genome shotgun (WGS) entry which is preliminary data.</text>
</comment>
<reference evidence="1" key="1">
    <citation type="journal article" date="2015" name="Proc. Natl. Acad. Sci. U.S.A.">
        <title>Networks of energetic and metabolic interactions define dynamics in microbial communities.</title>
        <authorList>
            <person name="Embree M."/>
            <person name="Liu J.K."/>
            <person name="Al-Bassam M.M."/>
            <person name="Zengler K."/>
        </authorList>
    </citation>
    <scope>NUCLEOTIDE SEQUENCE</scope>
</reference>
<organism evidence="1">
    <name type="scientific">hydrocarbon metagenome</name>
    <dbReference type="NCBI Taxonomy" id="938273"/>
    <lineage>
        <taxon>unclassified sequences</taxon>
        <taxon>metagenomes</taxon>
        <taxon>ecological metagenomes</taxon>
    </lineage>
</organism>
<accession>A0A0W8E8G8</accession>
<dbReference type="EMBL" id="LNQE01001835">
    <property type="protein sequence ID" value="KUG04923.1"/>
    <property type="molecule type" value="Genomic_DNA"/>
</dbReference>
<protein>
    <submittedName>
        <fullName evidence="1">Uncharacterized protein</fullName>
    </submittedName>
</protein>
<gene>
    <name evidence="1" type="ORF">ASZ90_017661</name>
</gene>
<evidence type="ECO:0000313" key="1">
    <source>
        <dbReference type="EMBL" id="KUG04923.1"/>
    </source>
</evidence>